<dbReference type="PANTHER" id="PTHR35984:SF1">
    <property type="entry name" value="PERIPLASMIC SERINE PROTEASE"/>
    <property type="match status" value="1"/>
</dbReference>
<keyword evidence="2" id="KW-1185">Reference proteome</keyword>
<dbReference type="PANTHER" id="PTHR35984">
    <property type="entry name" value="PERIPLASMIC SERINE PROTEASE"/>
    <property type="match status" value="1"/>
</dbReference>
<evidence type="ECO:0008006" key="3">
    <source>
        <dbReference type="Google" id="ProtNLM"/>
    </source>
</evidence>
<reference evidence="1" key="1">
    <citation type="submission" date="2021-04" db="EMBL/GenBank/DDBJ databases">
        <title>Luteolibacter sp. 32A isolated from the skin of an Anderson's salamander (Ambystoma andersonii).</title>
        <authorList>
            <person name="Spergser J."/>
            <person name="Busse H.-J."/>
        </authorList>
    </citation>
    <scope>NUCLEOTIDE SEQUENCE</scope>
    <source>
        <strain evidence="1">32A</strain>
    </source>
</reference>
<organism evidence="1 2">
    <name type="scientific">Luteolibacter ambystomatis</name>
    <dbReference type="NCBI Taxonomy" id="2824561"/>
    <lineage>
        <taxon>Bacteria</taxon>
        <taxon>Pseudomonadati</taxon>
        <taxon>Verrucomicrobiota</taxon>
        <taxon>Verrucomicrobiia</taxon>
        <taxon>Verrucomicrobiales</taxon>
        <taxon>Verrucomicrobiaceae</taxon>
        <taxon>Luteolibacter</taxon>
    </lineage>
</organism>
<dbReference type="InterPro" id="IPR029045">
    <property type="entry name" value="ClpP/crotonase-like_dom_sf"/>
</dbReference>
<dbReference type="RefSeq" id="WP_211630706.1">
    <property type="nucleotide sequence ID" value="NZ_CP073100.1"/>
</dbReference>
<evidence type="ECO:0000313" key="1">
    <source>
        <dbReference type="EMBL" id="QUE50566.1"/>
    </source>
</evidence>
<proteinExistence type="predicted"/>
<gene>
    <name evidence="1" type="ORF">KBB96_17090</name>
</gene>
<name>A0A975IYN2_9BACT</name>
<dbReference type="EMBL" id="CP073100">
    <property type="protein sequence ID" value="QUE50566.1"/>
    <property type="molecule type" value="Genomic_DNA"/>
</dbReference>
<dbReference type="SUPFAM" id="SSF52096">
    <property type="entry name" value="ClpP/crotonase"/>
    <property type="match status" value="1"/>
</dbReference>
<dbReference type="GO" id="GO:0016020">
    <property type="term" value="C:membrane"/>
    <property type="evidence" value="ECO:0007669"/>
    <property type="project" value="InterPro"/>
</dbReference>
<dbReference type="KEGG" id="lamb:KBB96_17090"/>
<evidence type="ECO:0000313" key="2">
    <source>
        <dbReference type="Proteomes" id="UP000676169"/>
    </source>
</evidence>
<dbReference type="InterPro" id="IPR002825">
    <property type="entry name" value="Pept_S49_ser-pept_pro"/>
</dbReference>
<dbReference type="AlphaFoldDB" id="A0A975IYN2"/>
<accession>A0A975IYN2</accession>
<dbReference type="Pfam" id="PF01972">
    <property type="entry name" value="SDH_protease"/>
    <property type="match status" value="1"/>
</dbReference>
<dbReference type="Proteomes" id="UP000676169">
    <property type="component" value="Chromosome"/>
</dbReference>
<sequence length="285" mass="32660">MSALRPVDHHTRLQLNHHLEKIEAAFDADIITIVSPILYGLDAVVKRAVEMFETRRRRVAVVLDTPGGIVEVVERMVTTLRHHYEEVYFIIPDRAMSAGTVFAMAGDKIFMSYFSSLGPIDPQVEKDGRLVPALAYLVQFQRLCTKAANNTLNTAEFALLNKLDLGELHQFEQARELSQELLIDWLSRYKFKDWTVHSSSGNVVTEDDRKNRAKEIAASLSNNERWHSHGRGISRETLVGEMRLKIDELEGIENLNPSLDDYFGLLKDYMAREQHSSFVHSRLYF</sequence>
<protein>
    <recommendedName>
        <fullName evidence="3">Serine dehydrogenasease</fullName>
    </recommendedName>
</protein>
<dbReference type="Gene3D" id="3.90.226.10">
    <property type="entry name" value="2-enoyl-CoA Hydratase, Chain A, domain 1"/>
    <property type="match status" value="1"/>
</dbReference>